<dbReference type="EMBL" id="CAXAMM010039579">
    <property type="protein sequence ID" value="CAK9087537.1"/>
    <property type="molecule type" value="Genomic_DNA"/>
</dbReference>
<reference evidence="2 3" key="1">
    <citation type="submission" date="2024-02" db="EMBL/GenBank/DDBJ databases">
        <authorList>
            <person name="Chen Y."/>
            <person name="Shah S."/>
            <person name="Dougan E. K."/>
            <person name="Thang M."/>
            <person name="Chan C."/>
        </authorList>
    </citation>
    <scope>NUCLEOTIDE SEQUENCE [LARGE SCALE GENOMIC DNA]</scope>
</reference>
<feature type="compositionally biased region" description="Low complexity" evidence="1">
    <location>
        <begin position="1369"/>
        <end position="1387"/>
    </location>
</feature>
<evidence type="ECO:0000313" key="2">
    <source>
        <dbReference type="EMBL" id="CAK9087537.1"/>
    </source>
</evidence>
<feature type="compositionally biased region" description="Polar residues" evidence="1">
    <location>
        <begin position="1388"/>
        <end position="1402"/>
    </location>
</feature>
<evidence type="ECO:0000256" key="1">
    <source>
        <dbReference type="SAM" id="MobiDB-lite"/>
    </source>
</evidence>
<feature type="region of interest" description="Disordered" evidence="1">
    <location>
        <begin position="1369"/>
        <end position="1405"/>
    </location>
</feature>
<accession>A0ABP0QH32</accession>
<name>A0ABP0QH32_9DINO</name>
<protein>
    <submittedName>
        <fullName evidence="2">Uncharacterized protein</fullName>
    </submittedName>
</protein>
<feature type="compositionally biased region" description="Acidic residues" evidence="1">
    <location>
        <begin position="307"/>
        <end position="321"/>
    </location>
</feature>
<organism evidence="2 3">
    <name type="scientific">Durusdinium trenchii</name>
    <dbReference type="NCBI Taxonomy" id="1381693"/>
    <lineage>
        <taxon>Eukaryota</taxon>
        <taxon>Sar</taxon>
        <taxon>Alveolata</taxon>
        <taxon>Dinophyceae</taxon>
        <taxon>Suessiales</taxon>
        <taxon>Symbiodiniaceae</taxon>
        <taxon>Durusdinium</taxon>
    </lineage>
</organism>
<gene>
    <name evidence="2" type="ORF">SCF082_LOCUS41383</name>
</gene>
<dbReference type="Proteomes" id="UP001642464">
    <property type="component" value="Unassembled WGS sequence"/>
</dbReference>
<sequence length="1626" mass="183348">MAGYTKREDRLAEPKHPTLGVSLRRKTTSYKWPDVLSFFWLLYISAAEILPTKMVMPSEIFKTGSKSVVMEDDFEDRYVSSFMQNLELQCDPMKAAHVGPGSFQGPQRLSSAVAYKLDQVSRWKEFGAQTAVSIHGMRRVHYFRICHRADIGAETLSRVSQVEDFNVGRVQPHANDLFLVTKRWMHDTSVSRVIAVMTASTAAKLRQGFSAPSGLAGRRAIGVKVRQNIMTRVPKLRQAGELSEQAANYLLSWAAGTLHQHAKPASYSILSYRHDPSLRSEARNPGTWVTPARNKRLDVFLPKLTEGDDASSDESNDEDNAPVDFPPDSGRDEEIPDDAILMESDPEAEKGVADGATDIMLESDNETNDPSNEVDLKFMVENDPPKQKYLHTRFKKLIFKNMEDMGKESASTYGDPGHEKVHKRIKQIRPMVPTLTERELSILACSIEEIYQKKKVDCMHCLVCIQEMAALQGVGPRAWTKYQMADVPSRLMRDFIGNGFAIPVNLACLVSLLANWTPEKVKITKGFVVDAAGEPNTCSCLMAPARKRQKVAANLKSNPLASMEDVCKVRLCLKDWINDLYDMRHGLPESEKRAWPVEMGGSFQTIVQRAWSDMDTLLNDSLKLLKCVGLVDDSADLSHMEKWLKMKERERGLREKSYSFQKGEILGMRVDHLEADEDDYTGSLYFDDGGMRGLSAAVCWIGLTYRCTREPAEELRHPSLKQLERSGSGSLWIDGKKTWAIKHWLEQTGEGALEEVCISLRDMPFQFGPWGEVLAQYKFLFVGSVVNLNSSQATEAHPAYDEPTVTVDWSLKLSAEAQANLFHRIRLHFDQSTCIVDDVKEKRKYRQSEEDLLMVRNVLALWDQIRDFCSPRLTSFTEMDRALRTNNHKDADLREIIEQRPFQFALSMLPCARAEALKQVKEQEQHATMEVDRQRLEVREARWKFFQTALAKDQAVLQQLKAAPAKLKALRHRKIMQWKHQEAEKGEKIVQNYMSTYLRCELVERMEHAQLQVNEFRALVAGKCECNIMDIHMVSLVDLNVPFAKAKENLDELCKMVQFINDISPATHCAVIEIPQMAKKSSKRGICDEEADLQQKLWGLRQVCDDRWFLPFDLQPSAENNSKGKRFQQGRLAVNKDAEDKNIWLLHSELGTAGRPLSEDRVLMPLSRELVLPEALGADDGIRVAERQRPSPETVCTQKGKDRWRVLLRSLCTMNGYDLTNKPIIILNWTGYVEDAFDLRLKDEKLPGGFQTGNLFYHSISWLCKDQFGAARLLRDVADGWVAEKFQHCGQKFSREEPVLSQAEINNIPGAAAHLGGLDSIQFTMLERVQDRMMIKNDEHIYWTSQLGQYADDYQKLWDHHLDIIGGDSASASEPAATPAGASEASEVPNQPSENANGSQAFETVESVEKLTEQCGGLAHRTASEVSGVEILMMKDESFWLVAPTGNKTVPRHSQIGGFGTGQYLPTANEEPGLEFNLTDDSAIVQLDMSTFRTDGSGISTMSLYKMLLLAEQEKNITSLSVSWLKVTRKADAAVEAGTDGFEISIKQAMKFCKAKDPRTAAEDSRVNCKNIFGQKMNAVTSSKIVAKCFRFRFERVGGTFKVQKPYLICTTGVCLEKGKPLKISA</sequence>
<comment type="caution">
    <text evidence="2">The sequence shown here is derived from an EMBL/GenBank/DDBJ whole genome shotgun (WGS) entry which is preliminary data.</text>
</comment>
<keyword evidence="3" id="KW-1185">Reference proteome</keyword>
<proteinExistence type="predicted"/>
<feature type="region of interest" description="Disordered" evidence="1">
    <location>
        <begin position="305"/>
        <end position="335"/>
    </location>
</feature>
<evidence type="ECO:0000313" key="3">
    <source>
        <dbReference type="Proteomes" id="UP001642464"/>
    </source>
</evidence>